<dbReference type="OrthoDB" id="5577072at2759"/>
<evidence type="ECO:0000256" key="2">
    <source>
        <dbReference type="ARBA" id="ARBA00008576"/>
    </source>
</evidence>
<dbReference type="PANTHER" id="PTHR15818:SF2">
    <property type="entry name" value="G-PATCH DOMAIN AND KOW MOTIFS-CONTAINING PROTEIN"/>
    <property type="match status" value="1"/>
</dbReference>
<evidence type="ECO:0000256" key="1">
    <source>
        <dbReference type="ARBA" id="ARBA00004123"/>
    </source>
</evidence>
<feature type="region of interest" description="Disordered" evidence="5">
    <location>
        <begin position="113"/>
        <end position="155"/>
    </location>
</feature>
<dbReference type="InterPro" id="IPR045166">
    <property type="entry name" value="Spp2-like"/>
</dbReference>
<organism evidence="7 8">
    <name type="scientific">Pneumocystis wakefieldiae</name>
    <dbReference type="NCBI Taxonomy" id="38082"/>
    <lineage>
        <taxon>Eukaryota</taxon>
        <taxon>Fungi</taxon>
        <taxon>Dikarya</taxon>
        <taxon>Ascomycota</taxon>
        <taxon>Taphrinomycotina</taxon>
        <taxon>Pneumocystomycetes</taxon>
        <taxon>Pneumocystaceae</taxon>
        <taxon>Pneumocystis</taxon>
    </lineage>
</organism>
<proteinExistence type="inferred from homology"/>
<evidence type="ECO:0000259" key="6">
    <source>
        <dbReference type="PROSITE" id="PS50174"/>
    </source>
</evidence>
<dbReference type="GO" id="GO:0005681">
    <property type="term" value="C:spliceosomal complex"/>
    <property type="evidence" value="ECO:0007669"/>
    <property type="project" value="UniProtKB-UniRule"/>
</dbReference>
<keyword evidence="4" id="KW-0747">Spliceosome</keyword>
<keyword evidence="4" id="KW-0508">mRNA splicing</keyword>
<reference evidence="7" key="1">
    <citation type="submission" date="2020-06" db="EMBL/GenBank/DDBJ databases">
        <title>Genomes of multiple members of Pneumocystis genus reveal paths to human pathogen Pneumocystis jirovecii.</title>
        <authorList>
            <person name="Cisse O.H."/>
            <person name="Ma L."/>
            <person name="Dekker J."/>
            <person name="Khil P."/>
            <person name="Jo J."/>
            <person name="Brenchley J."/>
            <person name="Blair R."/>
            <person name="Pahar B."/>
            <person name="Chabe M."/>
            <person name="Van Rompay K.A."/>
            <person name="Keesler R."/>
            <person name="Sukura A."/>
            <person name="Hirsch V."/>
            <person name="Kutty G."/>
            <person name="Liu Y."/>
            <person name="Peng L."/>
            <person name="Chen J."/>
            <person name="Song J."/>
            <person name="Weissenbacher-Lang C."/>
            <person name="Xu J."/>
            <person name="Upham N.S."/>
            <person name="Stajich J.E."/>
            <person name="Cuomo C.A."/>
            <person name="Cushion M.T."/>
            <person name="Kovacs J.A."/>
        </authorList>
    </citation>
    <scope>NUCLEOTIDE SEQUENCE</scope>
    <source>
        <strain evidence="7">2A</strain>
    </source>
</reference>
<dbReference type="InterPro" id="IPR026822">
    <property type="entry name" value="Spp2/MOS2_G-patch"/>
</dbReference>
<protein>
    <recommendedName>
        <fullName evidence="4">Pre-mRNA-splicing factor</fullName>
    </recommendedName>
</protein>
<gene>
    <name evidence="7" type="ORF">MERGE_002590</name>
</gene>
<feature type="compositionally biased region" description="Basic and acidic residues" evidence="5">
    <location>
        <begin position="126"/>
        <end position="137"/>
    </location>
</feature>
<keyword evidence="8" id="KW-1185">Reference proteome</keyword>
<dbReference type="InterPro" id="IPR000467">
    <property type="entry name" value="G_patch_dom"/>
</dbReference>
<keyword evidence="3 4" id="KW-0539">Nucleus</keyword>
<sequence>MNECSKPVSLSFQPTKITSKWGKSKPLEYTKKKVFKNNSDEEEEKIEDELLSGFDDSGALSLNPEKNSKKEPLVIPALRNKDWRQEALRLRGNAPYIPNKEYLQNGDAISQEKEENSKTYGLTFIDKQKKTSPEKTAPEPSNTSAPPPSSTEDTEEECIIKAIIADVEGQKTESNLILPMTSNTDWRRNTLRLTEDELYKRDIMNLPDPATLEDYENIPVEEFGNALLRGMGWKEGEGIGKNKQEAEVPNKMVRRTQFLGIGAKEYDSKEQDELGAWGKGITKKQADKTYIPVLKLDKTTGKIIDEEPTKNRSKETYEKNTDFRKSQEKFKSMSTKKSDNYSFKENEPGNLYKNHIENSYHSSYSISRKDLNGYRHHQSSRDKNQYYSTYKDKH</sequence>
<evidence type="ECO:0000256" key="4">
    <source>
        <dbReference type="RuleBase" id="RU369096"/>
    </source>
</evidence>
<accession>A0A899FU23</accession>
<feature type="region of interest" description="Disordered" evidence="5">
    <location>
        <begin position="305"/>
        <end position="355"/>
    </location>
</feature>
<dbReference type="PROSITE" id="PS50174">
    <property type="entry name" value="G_PATCH"/>
    <property type="match status" value="1"/>
</dbReference>
<dbReference type="GO" id="GO:0000398">
    <property type="term" value="P:mRNA splicing, via spliceosome"/>
    <property type="evidence" value="ECO:0007669"/>
    <property type="project" value="UniProtKB-UniRule"/>
</dbReference>
<comment type="subcellular location">
    <subcellularLocation>
        <location evidence="1 4">Nucleus</location>
    </subcellularLocation>
</comment>
<feature type="region of interest" description="Disordered" evidence="5">
    <location>
        <begin position="370"/>
        <end position="394"/>
    </location>
</feature>
<feature type="region of interest" description="Disordered" evidence="5">
    <location>
        <begin position="50"/>
        <end position="73"/>
    </location>
</feature>
<feature type="compositionally biased region" description="Basic and acidic residues" evidence="5">
    <location>
        <begin position="370"/>
        <end position="384"/>
    </location>
</feature>
<evidence type="ECO:0000313" key="8">
    <source>
        <dbReference type="Proteomes" id="UP000663699"/>
    </source>
</evidence>
<feature type="domain" description="G-patch" evidence="6">
    <location>
        <begin position="220"/>
        <end position="266"/>
    </location>
</feature>
<dbReference type="GO" id="GO:0003676">
    <property type="term" value="F:nucleic acid binding"/>
    <property type="evidence" value="ECO:0007669"/>
    <property type="project" value="InterPro"/>
</dbReference>
<dbReference type="EMBL" id="CP054536">
    <property type="protein sequence ID" value="QSL65281.1"/>
    <property type="molecule type" value="Genomic_DNA"/>
</dbReference>
<comment type="function">
    <text evidence="4">Involved in spliceosome maturation and the first step of pre-mRNA splicing.</text>
</comment>
<dbReference type="PANTHER" id="PTHR15818">
    <property type="entry name" value="G PATCH AND KOW-CONTAINING"/>
    <property type="match status" value="1"/>
</dbReference>
<dbReference type="SMART" id="SM00443">
    <property type="entry name" value="G_patch"/>
    <property type="match status" value="1"/>
</dbReference>
<comment type="similarity">
    <text evidence="2 4">Belongs to the SPP2 family.</text>
</comment>
<evidence type="ECO:0000313" key="7">
    <source>
        <dbReference type="EMBL" id="QSL65281.1"/>
    </source>
</evidence>
<dbReference type="Proteomes" id="UP000663699">
    <property type="component" value="Chromosome 5"/>
</dbReference>
<evidence type="ECO:0000256" key="5">
    <source>
        <dbReference type="SAM" id="MobiDB-lite"/>
    </source>
</evidence>
<keyword evidence="4" id="KW-0507">mRNA processing</keyword>
<dbReference type="Pfam" id="PF12656">
    <property type="entry name" value="G-patch_2"/>
    <property type="match status" value="1"/>
</dbReference>
<dbReference type="AlphaFoldDB" id="A0A899FU23"/>
<name>A0A899FU23_9ASCO</name>
<evidence type="ECO:0000256" key="3">
    <source>
        <dbReference type="ARBA" id="ARBA00023242"/>
    </source>
</evidence>
<feature type="compositionally biased region" description="Basic and acidic residues" evidence="5">
    <location>
        <begin position="305"/>
        <end position="347"/>
    </location>
</feature>